<dbReference type="EMBL" id="BMXG01000005">
    <property type="protein sequence ID" value="GHB96697.1"/>
    <property type="molecule type" value="Genomic_DNA"/>
</dbReference>
<evidence type="ECO:0000313" key="1">
    <source>
        <dbReference type="EMBL" id="GHB96697.1"/>
    </source>
</evidence>
<proteinExistence type="predicted"/>
<sequence length="245" mass="27492">MMSLSNGYAESDAPIVVIKADDLVYRTEADPFGEGWSRFIELAQEKNIKVSIGIICNSLEKGTPKYIEAIQKLNDSGQIEFWNHGFTHSRNKDTGKSEFKGPSLEEQLETISKSQALAEEKLGFTFHSFGTPYNAADGNTPRALREHSELTSWMFGPSNAQLLPGQMILGRSVNLEQPVHHPNFEGFKKSFESKEDEPYYVLQAHPGGWDKARLEQFALVVDYLQSKGAVFMTPTELQERLSADK</sequence>
<dbReference type="Proteomes" id="UP000642829">
    <property type="component" value="Unassembled WGS sequence"/>
</dbReference>
<dbReference type="Pfam" id="PF10096">
    <property type="entry name" value="DUF2334"/>
    <property type="match status" value="1"/>
</dbReference>
<dbReference type="Gene3D" id="3.20.20.370">
    <property type="entry name" value="Glycoside hydrolase/deacetylase"/>
    <property type="match status" value="1"/>
</dbReference>
<name>A0A8J3GE65_9BACT</name>
<protein>
    <recommendedName>
        <fullName evidence="3">Polysaccharide deacetylase</fullName>
    </recommendedName>
</protein>
<dbReference type="InterPro" id="IPR011330">
    <property type="entry name" value="Glyco_hydro/deAcase_b/a-brl"/>
</dbReference>
<dbReference type="InterPro" id="IPR018763">
    <property type="entry name" value="DUF2334"/>
</dbReference>
<accession>A0A8J3GE65</accession>
<keyword evidence="2" id="KW-1185">Reference proteome</keyword>
<evidence type="ECO:0000313" key="2">
    <source>
        <dbReference type="Proteomes" id="UP000642829"/>
    </source>
</evidence>
<dbReference type="GO" id="GO:0005975">
    <property type="term" value="P:carbohydrate metabolic process"/>
    <property type="evidence" value="ECO:0007669"/>
    <property type="project" value="InterPro"/>
</dbReference>
<dbReference type="AlphaFoldDB" id="A0A8J3GE65"/>
<evidence type="ECO:0008006" key="3">
    <source>
        <dbReference type="Google" id="ProtNLM"/>
    </source>
</evidence>
<dbReference type="RefSeq" id="WP_189512681.1">
    <property type="nucleotide sequence ID" value="NZ_BMXG01000005.1"/>
</dbReference>
<reference evidence="1" key="2">
    <citation type="submission" date="2020-09" db="EMBL/GenBank/DDBJ databases">
        <authorList>
            <person name="Sun Q."/>
            <person name="Kim S."/>
        </authorList>
    </citation>
    <scope>NUCLEOTIDE SEQUENCE</scope>
    <source>
        <strain evidence="1">KCTC 12870</strain>
    </source>
</reference>
<organism evidence="1 2">
    <name type="scientific">Cerasicoccus arenae</name>
    <dbReference type="NCBI Taxonomy" id="424488"/>
    <lineage>
        <taxon>Bacteria</taxon>
        <taxon>Pseudomonadati</taxon>
        <taxon>Verrucomicrobiota</taxon>
        <taxon>Opitutia</taxon>
        <taxon>Puniceicoccales</taxon>
        <taxon>Cerasicoccaceae</taxon>
        <taxon>Cerasicoccus</taxon>
    </lineage>
</organism>
<reference evidence="1" key="1">
    <citation type="journal article" date="2014" name="Int. J. Syst. Evol. Microbiol.">
        <title>Complete genome sequence of Corynebacterium casei LMG S-19264T (=DSM 44701T), isolated from a smear-ripened cheese.</title>
        <authorList>
            <consortium name="US DOE Joint Genome Institute (JGI-PGF)"/>
            <person name="Walter F."/>
            <person name="Albersmeier A."/>
            <person name="Kalinowski J."/>
            <person name="Ruckert C."/>
        </authorList>
    </citation>
    <scope>NUCLEOTIDE SEQUENCE</scope>
    <source>
        <strain evidence="1">KCTC 12870</strain>
    </source>
</reference>
<dbReference type="SUPFAM" id="SSF88713">
    <property type="entry name" value="Glycoside hydrolase/deacetylase"/>
    <property type="match status" value="1"/>
</dbReference>
<gene>
    <name evidence="1" type="ORF">GCM10007047_10760</name>
</gene>
<comment type="caution">
    <text evidence="1">The sequence shown here is derived from an EMBL/GenBank/DDBJ whole genome shotgun (WGS) entry which is preliminary data.</text>
</comment>